<dbReference type="EMBL" id="FTNR01000011">
    <property type="protein sequence ID" value="SIS10445.1"/>
    <property type="molecule type" value="Genomic_DNA"/>
</dbReference>
<evidence type="ECO:0000256" key="1">
    <source>
        <dbReference type="ARBA" id="ARBA00022679"/>
    </source>
</evidence>
<dbReference type="STRING" id="308853.SAMN05421752_11167"/>
<reference evidence="4" key="1">
    <citation type="submission" date="2017-01" db="EMBL/GenBank/DDBJ databases">
        <authorList>
            <person name="Varghese N."/>
            <person name="Submissions S."/>
        </authorList>
    </citation>
    <scope>NUCLEOTIDE SEQUENCE [LARGE SCALE GENOMIC DNA]</scope>
    <source>
        <strain evidence="4">type strain: HArc-</strain>
    </source>
</reference>
<keyword evidence="1 3" id="KW-0808">Transferase</keyword>
<dbReference type="PANTHER" id="PTHR46401:SF2">
    <property type="entry name" value="GLYCOSYLTRANSFERASE WBBK-RELATED"/>
    <property type="match status" value="1"/>
</dbReference>
<accession>A0A1N7GCW1</accession>
<protein>
    <submittedName>
        <fullName evidence="3">Glycosyl transferases group 1</fullName>
    </submittedName>
</protein>
<dbReference type="PANTHER" id="PTHR46401">
    <property type="entry name" value="GLYCOSYLTRANSFERASE WBBK-RELATED"/>
    <property type="match status" value="1"/>
</dbReference>
<evidence type="ECO:0000313" key="3">
    <source>
        <dbReference type="EMBL" id="SIS10445.1"/>
    </source>
</evidence>
<dbReference type="GO" id="GO:0016757">
    <property type="term" value="F:glycosyltransferase activity"/>
    <property type="evidence" value="ECO:0007669"/>
    <property type="project" value="InterPro"/>
</dbReference>
<dbReference type="Gene3D" id="3.40.50.2000">
    <property type="entry name" value="Glycogen Phosphorylase B"/>
    <property type="match status" value="2"/>
</dbReference>
<gene>
    <name evidence="3" type="ORF">SAMN05421752_11167</name>
</gene>
<keyword evidence="4" id="KW-1185">Reference proteome</keyword>
<proteinExistence type="predicted"/>
<evidence type="ECO:0000259" key="2">
    <source>
        <dbReference type="Pfam" id="PF00534"/>
    </source>
</evidence>
<dbReference type="SUPFAM" id="SSF53756">
    <property type="entry name" value="UDP-Glycosyltransferase/glycogen phosphorylase"/>
    <property type="match status" value="1"/>
</dbReference>
<dbReference type="AlphaFoldDB" id="A0A1N7GCW1"/>
<organism evidence="3 4">
    <name type="scientific">Natronorubrum thiooxidans</name>
    <dbReference type="NCBI Taxonomy" id="308853"/>
    <lineage>
        <taxon>Archaea</taxon>
        <taxon>Methanobacteriati</taxon>
        <taxon>Methanobacteriota</taxon>
        <taxon>Stenosarchaea group</taxon>
        <taxon>Halobacteria</taxon>
        <taxon>Halobacteriales</taxon>
        <taxon>Natrialbaceae</taxon>
        <taxon>Natronorubrum</taxon>
    </lineage>
</organism>
<name>A0A1N7GCW1_9EURY</name>
<sequence>MHTDSRLKSHVKKISQLNNVNKGYYIQLLEKISNRADELIVSNTFLQDKFGGTVVPHVRDTDTFDPEKFDKEAIRDEFGLPQEKTIVMFSGTPREHKGVDDLIRAINSIENGQIIGVIVGVQDSQYARYLRKLAGDRVIFVGPQPFDLIPKWVAAADIITIPQKRSQATRGQLPAKLFDAMAMGKPIIGTNVSDIPKILEGCGIVVEPDSSDAIAEEITRLHENPALREELGRKARERCVEEYSYDAYEPVLEEIITDAIENHK</sequence>
<dbReference type="InterPro" id="IPR001296">
    <property type="entry name" value="Glyco_trans_1"/>
</dbReference>
<dbReference type="Proteomes" id="UP000185936">
    <property type="component" value="Unassembled WGS sequence"/>
</dbReference>
<dbReference type="Pfam" id="PF00534">
    <property type="entry name" value="Glycos_transf_1"/>
    <property type="match status" value="1"/>
</dbReference>
<feature type="domain" description="Glycosyl transferase family 1" evidence="2">
    <location>
        <begin position="70"/>
        <end position="238"/>
    </location>
</feature>
<evidence type="ECO:0000313" key="4">
    <source>
        <dbReference type="Proteomes" id="UP000185936"/>
    </source>
</evidence>